<evidence type="ECO:0000313" key="2">
    <source>
        <dbReference type="EMBL" id="GGM45670.1"/>
    </source>
</evidence>
<evidence type="ECO:0000256" key="1">
    <source>
        <dbReference type="SAM" id="Phobius"/>
    </source>
</evidence>
<reference evidence="2" key="2">
    <citation type="submission" date="2020-09" db="EMBL/GenBank/DDBJ databases">
        <authorList>
            <person name="Sun Q."/>
            <person name="Ohkuma M."/>
        </authorList>
    </citation>
    <scope>NUCLEOTIDE SEQUENCE</scope>
    <source>
        <strain evidence="2">JCM 19831</strain>
    </source>
</reference>
<protein>
    <submittedName>
        <fullName evidence="2">Uncharacterized protein</fullName>
    </submittedName>
</protein>
<evidence type="ECO:0000313" key="3">
    <source>
        <dbReference type="Proteomes" id="UP000642070"/>
    </source>
</evidence>
<sequence>MPIPVIVIVAQVVATALVGVVVAYWPRIMQWSVDSLLPWVDEHLPAFAEDVRLAFQSLDNAIVDIRRAIRSAWRRVRDFLLRETADFIRLFNGRWAVQITSYLRNQAMNGKPIVKIVSQEEIDWDDLPEDVRAQVMRDELAPVDVTKIRDELTQEG</sequence>
<organism evidence="2 3">
    <name type="scientific">Dactylosporangium sucinum</name>
    <dbReference type="NCBI Taxonomy" id="1424081"/>
    <lineage>
        <taxon>Bacteria</taxon>
        <taxon>Bacillati</taxon>
        <taxon>Actinomycetota</taxon>
        <taxon>Actinomycetes</taxon>
        <taxon>Micromonosporales</taxon>
        <taxon>Micromonosporaceae</taxon>
        <taxon>Dactylosporangium</taxon>
    </lineage>
</organism>
<dbReference type="AlphaFoldDB" id="A0A917U014"/>
<feature type="transmembrane region" description="Helical" evidence="1">
    <location>
        <begin position="6"/>
        <end position="25"/>
    </location>
</feature>
<proteinExistence type="predicted"/>
<dbReference type="Proteomes" id="UP000642070">
    <property type="component" value="Unassembled WGS sequence"/>
</dbReference>
<keyword evidence="3" id="KW-1185">Reference proteome</keyword>
<accession>A0A917U014</accession>
<keyword evidence="1" id="KW-0472">Membrane</keyword>
<name>A0A917U014_9ACTN</name>
<keyword evidence="1" id="KW-1133">Transmembrane helix</keyword>
<dbReference type="EMBL" id="BMPI01000028">
    <property type="protein sequence ID" value="GGM45670.1"/>
    <property type="molecule type" value="Genomic_DNA"/>
</dbReference>
<reference evidence="2" key="1">
    <citation type="journal article" date="2014" name="Int. J. Syst. Evol. Microbiol.">
        <title>Complete genome sequence of Corynebacterium casei LMG S-19264T (=DSM 44701T), isolated from a smear-ripened cheese.</title>
        <authorList>
            <consortium name="US DOE Joint Genome Institute (JGI-PGF)"/>
            <person name="Walter F."/>
            <person name="Albersmeier A."/>
            <person name="Kalinowski J."/>
            <person name="Ruckert C."/>
        </authorList>
    </citation>
    <scope>NUCLEOTIDE SEQUENCE</scope>
    <source>
        <strain evidence="2">JCM 19831</strain>
    </source>
</reference>
<keyword evidence="1" id="KW-0812">Transmembrane</keyword>
<comment type="caution">
    <text evidence="2">The sequence shown here is derived from an EMBL/GenBank/DDBJ whole genome shotgun (WGS) entry which is preliminary data.</text>
</comment>
<gene>
    <name evidence="2" type="ORF">GCM10007977_054100</name>
</gene>